<dbReference type="SUPFAM" id="SSF52540">
    <property type="entry name" value="P-loop containing nucleoside triphosphate hydrolases"/>
    <property type="match status" value="1"/>
</dbReference>
<dbReference type="Gene3D" id="3.40.50.300">
    <property type="entry name" value="P-loop containing nucleotide triphosphate hydrolases"/>
    <property type="match status" value="1"/>
</dbReference>
<dbReference type="GO" id="GO:0008146">
    <property type="term" value="F:sulfotransferase activity"/>
    <property type="evidence" value="ECO:0007669"/>
    <property type="project" value="InterPro"/>
</dbReference>
<dbReference type="InterPro" id="IPR027417">
    <property type="entry name" value="P-loop_NTPase"/>
</dbReference>
<evidence type="ECO:0000256" key="3">
    <source>
        <dbReference type="PIRSR" id="PIRSR637359-2"/>
    </source>
</evidence>
<feature type="non-terminal residue" evidence="4">
    <location>
        <position position="1"/>
    </location>
</feature>
<dbReference type="PANTHER" id="PTHR10605">
    <property type="entry name" value="HEPARAN SULFATE SULFOTRANSFERASE"/>
    <property type="match status" value="1"/>
</dbReference>
<dbReference type="AlphaFoldDB" id="E4YXS9"/>
<keyword evidence="1" id="KW-0808">Transferase</keyword>
<name>E4YXS9_OIKDI</name>
<accession>E4YXS9</accession>
<protein>
    <submittedName>
        <fullName evidence="4">Uncharacterized protein</fullName>
    </submittedName>
</protein>
<proteinExistence type="predicted"/>
<dbReference type="PANTHER" id="PTHR10605:SF56">
    <property type="entry name" value="BIFUNCTIONAL HEPARAN SULFATE N-DEACETYLASE_N-SULFOTRANSFERASE"/>
    <property type="match status" value="1"/>
</dbReference>
<evidence type="ECO:0000313" key="4">
    <source>
        <dbReference type="EMBL" id="CBY40262.1"/>
    </source>
</evidence>
<dbReference type="Proteomes" id="UP000011014">
    <property type="component" value="Unassembled WGS sequence"/>
</dbReference>
<sequence length="209" mass="23891">NAAFDLYRGTPNASEYLTRYSFARSKFRIVHNNLHHHFKRKLTESFMIKLYKPKLNEQVKFLKVSEKIKRSRVPDIIGIGFAKCGTGALAFLDCHPSESVLDDIIAANETGNLEALRRHRKIYASRLPHAADDELLIEKSPQYAGGKDYIRKKRALAMKIINPNVKLVAIVCDPVKRAYSQLRMKARRTAVTGFHFVFSLVLRVFLSTD</sequence>
<dbReference type="InterPro" id="IPR037359">
    <property type="entry name" value="NST/OST"/>
</dbReference>
<organism evidence="4">
    <name type="scientific">Oikopleura dioica</name>
    <name type="common">Tunicate</name>
    <dbReference type="NCBI Taxonomy" id="34765"/>
    <lineage>
        <taxon>Eukaryota</taxon>
        <taxon>Metazoa</taxon>
        <taxon>Chordata</taxon>
        <taxon>Tunicata</taxon>
        <taxon>Appendicularia</taxon>
        <taxon>Copelata</taxon>
        <taxon>Oikopleuridae</taxon>
        <taxon>Oikopleura</taxon>
    </lineage>
</organism>
<gene>
    <name evidence="4" type="ORF">GSOID_T00022247001</name>
</gene>
<evidence type="ECO:0000256" key="2">
    <source>
        <dbReference type="PIRSR" id="PIRSR637359-1"/>
    </source>
</evidence>
<evidence type="ECO:0000256" key="1">
    <source>
        <dbReference type="ARBA" id="ARBA00022679"/>
    </source>
</evidence>
<feature type="binding site" evidence="3">
    <location>
        <position position="180"/>
    </location>
    <ligand>
        <name>3'-phosphoadenylyl sulfate</name>
        <dbReference type="ChEBI" id="CHEBI:58339"/>
    </ligand>
</feature>
<reference evidence="4" key="1">
    <citation type="journal article" date="2010" name="Science">
        <title>Plasticity of animal genome architecture unmasked by rapid evolution of a pelagic tunicate.</title>
        <authorList>
            <person name="Denoeud F."/>
            <person name="Henriet S."/>
            <person name="Mungpakdee S."/>
            <person name="Aury J.M."/>
            <person name="Da Silva C."/>
            <person name="Brinkmann H."/>
            <person name="Mikhaleva J."/>
            <person name="Olsen L.C."/>
            <person name="Jubin C."/>
            <person name="Canestro C."/>
            <person name="Bouquet J.M."/>
            <person name="Danks G."/>
            <person name="Poulain J."/>
            <person name="Campsteijn C."/>
            <person name="Adamski M."/>
            <person name="Cross I."/>
            <person name="Yadetie F."/>
            <person name="Muffato M."/>
            <person name="Louis A."/>
            <person name="Butcher S."/>
            <person name="Tsagkogeorga G."/>
            <person name="Konrad A."/>
            <person name="Singh S."/>
            <person name="Jensen M.F."/>
            <person name="Cong E.H."/>
            <person name="Eikeseth-Otteraa H."/>
            <person name="Noel B."/>
            <person name="Anthouard V."/>
            <person name="Porcel B.M."/>
            <person name="Kachouri-Lafond R."/>
            <person name="Nishino A."/>
            <person name="Ugolini M."/>
            <person name="Chourrout P."/>
            <person name="Nishida H."/>
            <person name="Aasland R."/>
            <person name="Huzurbazar S."/>
            <person name="Westhof E."/>
            <person name="Delsuc F."/>
            <person name="Lehrach H."/>
            <person name="Reinhardt R."/>
            <person name="Weissenbach J."/>
            <person name="Roy S.W."/>
            <person name="Artiguenave F."/>
            <person name="Postlethwait J.H."/>
            <person name="Manak J.R."/>
            <person name="Thompson E.M."/>
            <person name="Jaillon O."/>
            <person name="Du Pasquier L."/>
            <person name="Boudinot P."/>
            <person name="Liberles D.A."/>
            <person name="Volff J.N."/>
            <person name="Philippe H."/>
            <person name="Lenhard B."/>
            <person name="Roest Crollius H."/>
            <person name="Wincker P."/>
            <person name="Chourrout D."/>
        </authorList>
    </citation>
    <scope>NUCLEOTIDE SEQUENCE [LARGE SCALE GENOMIC DNA]</scope>
</reference>
<dbReference type="EMBL" id="FN655850">
    <property type="protein sequence ID" value="CBY40262.1"/>
    <property type="molecule type" value="Genomic_DNA"/>
</dbReference>
<feature type="active site" description="For sulfotransferase activity" evidence="2">
    <location>
        <position position="83"/>
    </location>
</feature>